<name>A0A162C306_9CRUS</name>
<comment type="caution">
    <text evidence="1">The sequence shown here is derived from an EMBL/GenBank/DDBJ whole genome shotgun (WGS) entry which is preliminary data.</text>
</comment>
<evidence type="ECO:0000313" key="1">
    <source>
        <dbReference type="EMBL" id="KZS00411.1"/>
    </source>
</evidence>
<dbReference type="AlphaFoldDB" id="A0A162C306"/>
<reference evidence="1 2" key="1">
    <citation type="submission" date="2016-03" db="EMBL/GenBank/DDBJ databases">
        <title>EvidentialGene: Evidence-directed Construction of Genes on Genomes.</title>
        <authorList>
            <person name="Gilbert D.G."/>
            <person name="Choi J.-H."/>
            <person name="Mockaitis K."/>
            <person name="Colbourne J."/>
            <person name="Pfrender M."/>
        </authorList>
    </citation>
    <scope>NUCLEOTIDE SEQUENCE [LARGE SCALE GENOMIC DNA]</scope>
    <source>
        <strain evidence="1 2">Xinb3</strain>
        <tissue evidence="1">Complete organism</tissue>
    </source>
</reference>
<proteinExistence type="predicted"/>
<keyword evidence="2" id="KW-1185">Reference proteome</keyword>
<feature type="non-terminal residue" evidence="1">
    <location>
        <position position="1"/>
    </location>
</feature>
<organism evidence="1 2">
    <name type="scientific">Daphnia magna</name>
    <dbReference type="NCBI Taxonomy" id="35525"/>
    <lineage>
        <taxon>Eukaryota</taxon>
        <taxon>Metazoa</taxon>
        <taxon>Ecdysozoa</taxon>
        <taxon>Arthropoda</taxon>
        <taxon>Crustacea</taxon>
        <taxon>Branchiopoda</taxon>
        <taxon>Diplostraca</taxon>
        <taxon>Cladocera</taxon>
        <taxon>Anomopoda</taxon>
        <taxon>Daphniidae</taxon>
        <taxon>Daphnia</taxon>
    </lineage>
</organism>
<evidence type="ECO:0000313" key="2">
    <source>
        <dbReference type="Proteomes" id="UP000076858"/>
    </source>
</evidence>
<dbReference type="Proteomes" id="UP000076858">
    <property type="component" value="Unassembled WGS sequence"/>
</dbReference>
<dbReference type="EMBL" id="LRGB01010122">
    <property type="protein sequence ID" value="KZS00411.1"/>
    <property type="molecule type" value="Genomic_DNA"/>
</dbReference>
<accession>A0A162C306</accession>
<sequence>DTGTLDFPGDSPPPPSLCLPPLFLWPFLIRQVESRHAVCAYVYVSVKNVYSWASRRIRVSVAHQFISSAKRGAK</sequence>
<protein>
    <submittedName>
        <fullName evidence="1">Uncharacterized protein</fullName>
    </submittedName>
</protein>
<gene>
    <name evidence="1" type="ORF">APZ42_003281</name>
</gene>